<dbReference type="Proteomes" id="UP000076842">
    <property type="component" value="Unassembled WGS sequence"/>
</dbReference>
<feature type="region of interest" description="Disordered" evidence="1">
    <location>
        <begin position="553"/>
        <end position="604"/>
    </location>
</feature>
<feature type="compositionally biased region" description="Low complexity" evidence="1">
    <location>
        <begin position="291"/>
        <end position="311"/>
    </location>
</feature>
<gene>
    <name evidence="2" type="ORF">CALCODRAFT_505484</name>
</gene>
<dbReference type="EMBL" id="KV423915">
    <property type="protein sequence ID" value="KZT62735.1"/>
    <property type="molecule type" value="Genomic_DNA"/>
</dbReference>
<evidence type="ECO:0000256" key="1">
    <source>
        <dbReference type="SAM" id="MobiDB-lite"/>
    </source>
</evidence>
<dbReference type="InParanoid" id="A0A165K671"/>
<feature type="compositionally biased region" description="Polar residues" evidence="1">
    <location>
        <begin position="553"/>
        <end position="565"/>
    </location>
</feature>
<evidence type="ECO:0000313" key="3">
    <source>
        <dbReference type="Proteomes" id="UP000076842"/>
    </source>
</evidence>
<organism evidence="2 3">
    <name type="scientific">Calocera cornea HHB12733</name>
    <dbReference type="NCBI Taxonomy" id="1353952"/>
    <lineage>
        <taxon>Eukaryota</taxon>
        <taxon>Fungi</taxon>
        <taxon>Dikarya</taxon>
        <taxon>Basidiomycota</taxon>
        <taxon>Agaricomycotina</taxon>
        <taxon>Dacrymycetes</taxon>
        <taxon>Dacrymycetales</taxon>
        <taxon>Dacrymycetaceae</taxon>
        <taxon>Calocera</taxon>
    </lineage>
</organism>
<keyword evidence="3" id="KW-1185">Reference proteome</keyword>
<dbReference type="OrthoDB" id="3415048at2759"/>
<evidence type="ECO:0000313" key="2">
    <source>
        <dbReference type="EMBL" id="KZT62735.1"/>
    </source>
</evidence>
<reference evidence="2 3" key="1">
    <citation type="journal article" date="2016" name="Mol. Biol. Evol.">
        <title>Comparative Genomics of Early-Diverging Mushroom-Forming Fungi Provides Insights into the Origins of Lignocellulose Decay Capabilities.</title>
        <authorList>
            <person name="Nagy L.G."/>
            <person name="Riley R."/>
            <person name="Tritt A."/>
            <person name="Adam C."/>
            <person name="Daum C."/>
            <person name="Floudas D."/>
            <person name="Sun H."/>
            <person name="Yadav J.S."/>
            <person name="Pangilinan J."/>
            <person name="Larsson K.H."/>
            <person name="Matsuura K."/>
            <person name="Barry K."/>
            <person name="Labutti K."/>
            <person name="Kuo R."/>
            <person name="Ohm R.A."/>
            <person name="Bhattacharya S.S."/>
            <person name="Shirouzu T."/>
            <person name="Yoshinaga Y."/>
            <person name="Martin F.M."/>
            <person name="Grigoriev I.V."/>
            <person name="Hibbett D.S."/>
        </authorList>
    </citation>
    <scope>NUCLEOTIDE SEQUENCE [LARGE SCALE GENOMIC DNA]</scope>
    <source>
        <strain evidence="2 3">HHB12733</strain>
    </source>
</reference>
<dbReference type="AlphaFoldDB" id="A0A165K671"/>
<sequence length="833" mass="92266">MFIDLQIAFQIVDERLQGDTSAGEGVFMRYEGLIVLGGLVNDLVRVRRDRNSRMKKGDRLQEQDEVWMIGKKVMATTDRIISSVTAEDGLATRTEQERKWIDALLYLGSTYEDQYQDVFRVLLKHAGWVEPTTADVLNMVTNLVGDLNARAIHGDRTGVGEAFLYVGRRLHFAAVLLSSRSQDTDAYAYIFDHDGHDEDASYRPNTSMVSSLRSAGPVADLRGVYIADRPLRRAGGSAAPNGPSHAVEMRARRETVTHRGATEEYINIGTAGVDAPNESGMTAAEERSSERSPTTRSSESSRRTSSSYPESHPVIDRALQTPPTRDDEGAESEDVVGLASQSTSTSFGTLWILVHERGAAEVEVVLRPRVDLANFPLDPPAGIFIPHVFKATSRMSTGHAHPLERFVSERYGAYMVATATLPIVSCEGENTAYYSAAGTGYRILGSFADLIEPDGPAVNTPISRARTRQPTYKDFLSRVEPEIGQTIEHITDRAYILYLIDCYRASDIGPRISPSLSTAETMPAGAFVGLGEGSQQENQDDSVEDILDALSQATTLPESPPSMNRTVGERGSSRDTGLPTPPPDVVVPPPSQIREHRVSPAARRRRADTISSMLKEPNFQHVVTYLGNRFPDIENRIGSQLRGPLSRDPPSLFKERTQAYMDVCEGLNMPKMRPSDKYLAVNHEAGWAAEITCRHVAAWFSSFPRAKELERATLVNHRGVLIRWDRLWTDKEGLYHRRKYLLGTVDAEGELARQMAAVRLLGVVGYLFTTDSNKRQALVPPDVEDGYLKKPATSSWSWGEIEEGIELYFPEYAAKTRRRTAGLGRAMNDSVSE</sequence>
<feature type="region of interest" description="Disordered" evidence="1">
    <location>
        <begin position="255"/>
        <end position="339"/>
    </location>
</feature>
<protein>
    <submittedName>
        <fullName evidence="2">Uncharacterized protein</fullName>
    </submittedName>
</protein>
<name>A0A165K671_9BASI</name>
<feature type="compositionally biased region" description="Pro residues" evidence="1">
    <location>
        <begin position="579"/>
        <end position="591"/>
    </location>
</feature>
<accession>A0A165K671</accession>
<proteinExistence type="predicted"/>